<protein>
    <submittedName>
        <fullName evidence="10">ATP-binding cassette domain-containing protein</fullName>
    </submittedName>
</protein>
<evidence type="ECO:0000256" key="1">
    <source>
        <dbReference type="ARBA" id="ARBA00004651"/>
    </source>
</evidence>
<dbReference type="PROSITE" id="PS50893">
    <property type="entry name" value="ABC_TRANSPORTER_2"/>
    <property type="match status" value="1"/>
</dbReference>
<dbReference type="InterPro" id="IPR003439">
    <property type="entry name" value="ABC_transporter-like_ATP-bd"/>
</dbReference>
<dbReference type="SUPFAM" id="SSF90123">
    <property type="entry name" value="ABC transporter transmembrane region"/>
    <property type="match status" value="1"/>
</dbReference>
<keyword evidence="4 10" id="KW-0067">ATP-binding</keyword>
<organism evidence="10 11">
    <name type="scientific">Natronospira elongata</name>
    <dbReference type="NCBI Taxonomy" id="3110268"/>
    <lineage>
        <taxon>Bacteria</taxon>
        <taxon>Pseudomonadati</taxon>
        <taxon>Pseudomonadota</taxon>
        <taxon>Gammaproteobacteria</taxon>
        <taxon>Natronospirales</taxon>
        <taxon>Natronospiraceae</taxon>
        <taxon>Natronospira</taxon>
    </lineage>
</organism>
<dbReference type="Pfam" id="PF00005">
    <property type="entry name" value="ABC_tran"/>
    <property type="match status" value="1"/>
</dbReference>
<feature type="transmembrane region" description="Helical" evidence="7">
    <location>
        <begin position="259"/>
        <end position="279"/>
    </location>
</feature>
<dbReference type="EMBL" id="JAYGII010000001">
    <property type="protein sequence ID" value="MEA5444329.1"/>
    <property type="molecule type" value="Genomic_DNA"/>
</dbReference>
<keyword evidence="6 7" id="KW-0472">Membrane</keyword>
<feature type="transmembrane region" description="Helical" evidence="7">
    <location>
        <begin position="169"/>
        <end position="189"/>
    </location>
</feature>
<keyword evidence="3" id="KW-0547">Nucleotide-binding</keyword>
<dbReference type="PANTHER" id="PTHR43394">
    <property type="entry name" value="ATP-DEPENDENT PERMEASE MDL1, MITOCHONDRIAL"/>
    <property type="match status" value="1"/>
</dbReference>
<evidence type="ECO:0000259" key="8">
    <source>
        <dbReference type="PROSITE" id="PS50893"/>
    </source>
</evidence>
<dbReference type="SUPFAM" id="SSF52540">
    <property type="entry name" value="P-loop containing nucleoside triphosphate hydrolases"/>
    <property type="match status" value="1"/>
</dbReference>
<keyword evidence="11" id="KW-1185">Reference proteome</keyword>
<feature type="transmembrane region" description="Helical" evidence="7">
    <location>
        <begin position="53"/>
        <end position="76"/>
    </location>
</feature>
<evidence type="ECO:0000256" key="2">
    <source>
        <dbReference type="ARBA" id="ARBA00022692"/>
    </source>
</evidence>
<dbReference type="InterPro" id="IPR036640">
    <property type="entry name" value="ABC1_TM_sf"/>
</dbReference>
<keyword evidence="5 7" id="KW-1133">Transmembrane helix</keyword>
<dbReference type="GO" id="GO:0016887">
    <property type="term" value="F:ATP hydrolysis activity"/>
    <property type="evidence" value="ECO:0007669"/>
    <property type="project" value="InterPro"/>
</dbReference>
<dbReference type="InterPro" id="IPR039421">
    <property type="entry name" value="Type_1_exporter"/>
</dbReference>
<dbReference type="Proteomes" id="UP001302316">
    <property type="component" value="Unassembled WGS sequence"/>
</dbReference>
<accession>A0AAP6MJA2</accession>
<dbReference type="SMART" id="SM00382">
    <property type="entry name" value="AAA"/>
    <property type="match status" value="1"/>
</dbReference>
<evidence type="ECO:0000256" key="3">
    <source>
        <dbReference type="ARBA" id="ARBA00022741"/>
    </source>
</evidence>
<dbReference type="GO" id="GO:0015421">
    <property type="term" value="F:ABC-type oligopeptide transporter activity"/>
    <property type="evidence" value="ECO:0007669"/>
    <property type="project" value="TreeGrafter"/>
</dbReference>
<evidence type="ECO:0000256" key="6">
    <source>
        <dbReference type="ARBA" id="ARBA00023136"/>
    </source>
</evidence>
<comment type="caution">
    <text evidence="10">The sequence shown here is derived from an EMBL/GenBank/DDBJ whole genome shotgun (WGS) entry which is preliminary data.</text>
</comment>
<feature type="transmembrane region" description="Helical" evidence="7">
    <location>
        <begin position="21"/>
        <end position="47"/>
    </location>
</feature>
<evidence type="ECO:0000256" key="7">
    <source>
        <dbReference type="SAM" id="Phobius"/>
    </source>
</evidence>
<dbReference type="GO" id="GO:0005524">
    <property type="term" value="F:ATP binding"/>
    <property type="evidence" value="ECO:0007669"/>
    <property type="project" value="UniProtKB-KW"/>
</dbReference>
<dbReference type="Pfam" id="PF00664">
    <property type="entry name" value="ABC_membrane"/>
    <property type="match status" value="1"/>
</dbReference>
<feature type="domain" description="ABC transmembrane type-1" evidence="9">
    <location>
        <begin position="23"/>
        <end position="274"/>
    </location>
</feature>
<dbReference type="AlphaFoldDB" id="A0AAP6MJA2"/>
<dbReference type="Gene3D" id="1.20.1560.10">
    <property type="entry name" value="ABC transporter type 1, transmembrane domain"/>
    <property type="match status" value="1"/>
</dbReference>
<name>A0AAP6MJA2_9GAMM</name>
<dbReference type="InterPro" id="IPR017871">
    <property type="entry name" value="ABC_transporter-like_CS"/>
</dbReference>
<evidence type="ECO:0000313" key="11">
    <source>
        <dbReference type="Proteomes" id="UP001302316"/>
    </source>
</evidence>
<dbReference type="PROSITE" id="PS00211">
    <property type="entry name" value="ABC_TRANSPORTER_1"/>
    <property type="match status" value="1"/>
</dbReference>
<dbReference type="PANTHER" id="PTHR43394:SF1">
    <property type="entry name" value="ATP-BINDING CASSETTE SUB-FAMILY B MEMBER 10, MITOCHONDRIAL"/>
    <property type="match status" value="1"/>
</dbReference>
<proteinExistence type="predicted"/>
<evidence type="ECO:0000313" key="10">
    <source>
        <dbReference type="EMBL" id="MEA5444329.1"/>
    </source>
</evidence>
<dbReference type="Gene3D" id="3.40.50.300">
    <property type="entry name" value="P-loop containing nucleotide triphosphate hydrolases"/>
    <property type="match status" value="1"/>
</dbReference>
<dbReference type="InterPro" id="IPR011527">
    <property type="entry name" value="ABC1_TM_dom"/>
</dbReference>
<evidence type="ECO:0000259" key="9">
    <source>
        <dbReference type="PROSITE" id="PS50929"/>
    </source>
</evidence>
<dbReference type="GO" id="GO:0005886">
    <property type="term" value="C:plasma membrane"/>
    <property type="evidence" value="ECO:0007669"/>
    <property type="project" value="UniProtKB-SubCell"/>
</dbReference>
<keyword evidence="2 7" id="KW-0812">Transmembrane</keyword>
<feature type="domain" description="ABC transporter" evidence="8">
    <location>
        <begin position="348"/>
        <end position="560"/>
    </location>
</feature>
<dbReference type="PROSITE" id="PS50929">
    <property type="entry name" value="ABC_TM1F"/>
    <property type="match status" value="1"/>
</dbReference>
<sequence>MTNRRLLKYLLRDLPKGQRRWLFGGLLLALTTALSTLGLVAAAGWLITACALAGAAGGAVMTVEIFFPGALIRFFAVSRTVSRYLERLVVHEAVFRILGRLRQALFTQQMQRPFASLSGLRDGPLLTRLMVDVERLEHFHAGLLLPLSSFFTAVLLLALTAWIVSGATAAMVILLLGVGVLLLMIAFMVQHGRRDASLALAQARANTRLHDLLAAHRELQFADPSEQNLEQWLDQASSHRQEEKNLADGAARNDSRIQLLFSLGLVGLTLISTHSAHVQQQATALPWWVLVLLGLVALAGLATGLVPALRRWAMVRVAAHRLAPATRTSPSINSPMAAQGERHGPVAWQLEGVTLARGLSDRPVLDWVNLQLPAGERWSIVGDSGAGKSRLAALLVGALSPDGGRVLMDGEAMSHWPEAARFARVALLEQRSVILAGSLADNLRLGNPELDRDRMIRALQATGLSEAGLTPETRVGEMDRTLSGGEARRVALIRTVFCDTPTLILDEPFRGLDRGSIDKVSDWLVTETRGRGLILLDHRHHPALCPHGQLRLRNGGLERT</sequence>
<feature type="transmembrane region" description="Helical" evidence="7">
    <location>
        <begin position="285"/>
        <end position="306"/>
    </location>
</feature>
<dbReference type="InterPro" id="IPR003593">
    <property type="entry name" value="AAA+_ATPase"/>
</dbReference>
<feature type="transmembrane region" description="Helical" evidence="7">
    <location>
        <begin position="143"/>
        <end position="163"/>
    </location>
</feature>
<reference evidence="10 11" key="1">
    <citation type="submission" date="2023-12" db="EMBL/GenBank/DDBJ databases">
        <title>Whole-genome sequencing of halo(alkali)philic microorganisms from hypersaline lakes.</title>
        <authorList>
            <person name="Sorokin D.Y."/>
            <person name="Merkel A.Y."/>
            <person name="Messina E."/>
            <person name="Yakimov M."/>
        </authorList>
    </citation>
    <scope>NUCLEOTIDE SEQUENCE [LARGE SCALE GENOMIC DNA]</scope>
    <source>
        <strain evidence="10 11">AB-CW1</strain>
    </source>
</reference>
<dbReference type="RefSeq" id="WP_346049410.1">
    <property type="nucleotide sequence ID" value="NZ_JAYGII010000001.1"/>
</dbReference>
<evidence type="ECO:0000256" key="4">
    <source>
        <dbReference type="ARBA" id="ARBA00022840"/>
    </source>
</evidence>
<dbReference type="InterPro" id="IPR027417">
    <property type="entry name" value="P-loop_NTPase"/>
</dbReference>
<comment type="subcellular location">
    <subcellularLocation>
        <location evidence="1">Cell membrane</location>
        <topology evidence="1">Multi-pass membrane protein</topology>
    </subcellularLocation>
</comment>
<evidence type="ECO:0000256" key="5">
    <source>
        <dbReference type="ARBA" id="ARBA00022989"/>
    </source>
</evidence>
<gene>
    <name evidence="10" type="ORF">VCB98_00670</name>
</gene>